<dbReference type="GO" id="GO:0000976">
    <property type="term" value="F:transcription cis-regulatory region binding"/>
    <property type="evidence" value="ECO:0007669"/>
    <property type="project" value="TreeGrafter"/>
</dbReference>
<dbReference type="AlphaFoldDB" id="A0A4V2JFZ0"/>
<dbReference type="GO" id="GO:0005829">
    <property type="term" value="C:cytosol"/>
    <property type="evidence" value="ECO:0007669"/>
    <property type="project" value="TreeGrafter"/>
</dbReference>
<comment type="caution">
    <text evidence="5">The sequence shown here is derived from an EMBL/GenBank/DDBJ whole genome shotgun (WGS) entry which is preliminary data.</text>
</comment>
<name>A0A4V2JFZ0_9BURK</name>
<dbReference type="EMBL" id="SIXI01000001">
    <property type="protein sequence ID" value="TBO33986.1"/>
    <property type="molecule type" value="Genomic_DNA"/>
</dbReference>
<protein>
    <submittedName>
        <fullName evidence="5">AraC family transcriptional regulator</fullName>
    </submittedName>
</protein>
<evidence type="ECO:0000313" key="6">
    <source>
        <dbReference type="Proteomes" id="UP000292120"/>
    </source>
</evidence>
<keyword evidence="3" id="KW-0804">Transcription</keyword>
<dbReference type="OrthoDB" id="6506763at2"/>
<proteinExistence type="predicted"/>
<evidence type="ECO:0000313" key="5">
    <source>
        <dbReference type="EMBL" id="TBO33986.1"/>
    </source>
</evidence>
<organism evidence="5 6">
    <name type="scientific">Aquabacterium lacunae</name>
    <dbReference type="NCBI Taxonomy" id="2528630"/>
    <lineage>
        <taxon>Bacteria</taxon>
        <taxon>Pseudomonadati</taxon>
        <taxon>Pseudomonadota</taxon>
        <taxon>Betaproteobacteria</taxon>
        <taxon>Burkholderiales</taxon>
        <taxon>Aquabacterium</taxon>
    </lineage>
</organism>
<gene>
    <name evidence="5" type="ORF">EYS42_00585</name>
</gene>
<dbReference type="SUPFAM" id="SSF46689">
    <property type="entry name" value="Homeodomain-like"/>
    <property type="match status" value="1"/>
</dbReference>
<evidence type="ECO:0000256" key="1">
    <source>
        <dbReference type="ARBA" id="ARBA00023015"/>
    </source>
</evidence>
<dbReference type="Gene3D" id="1.10.10.60">
    <property type="entry name" value="Homeodomain-like"/>
    <property type="match status" value="1"/>
</dbReference>
<evidence type="ECO:0000256" key="3">
    <source>
        <dbReference type="ARBA" id="ARBA00023163"/>
    </source>
</evidence>
<evidence type="ECO:0000256" key="2">
    <source>
        <dbReference type="ARBA" id="ARBA00023125"/>
    </source>
</evidence>
<dbReference type="Pfam" id="PF12833">
    <property type="entry name" value="HTH_18"/>
    <property type="match status" value="1"/>
</dbReference>
<dbReference type="InterPro" id="IPR018060">
    <property type="entry name" value="HTH_AraC"/>
</dbReference>
<dbReference type="PRINTS" id="PR00032">
    <property type="entry name" value="HTHARAC"/>
</dbReference>
<keyword evidence="6" id="KW-1185">Reference proteome</keyword>
<dbReference type="RefSeq" id="WP_130965936.1">
    <property type="nucleotide sequence ID" value="NZ_SIXI01000001.1"/>
</dbReference>
<dbReference type="PANTHER" id="PTHR47894:SF1">
    <property type="entry name" value="HTH-TYPE TRANSCRIPTIONAL REGULATOR VQSM"/>
    <property type="match status" value="1"/>
</dbReference>
<keyword evidence="2" id="KW-0238">DNA-binding</keyword>
<dbReference type="InterPro" id="IPR032687">
    <property type="entry name" value="AraC-type_N"/>
</dbReference>
<dbReference type="GO" id="GO:0003700">
    <property type="term" value="F:DNA-binding transcription factor activity"/>
    <property type="evidence" value="ECO:0007669"/>
    <property type="project" value="InterPro"/>
</dbReference>
<evidence type="ECO:0000259" key="4">
    <source>
        <dbReference type="PROSITE" id="PS01124"/>
    </source>
</evidence>
<dbReference type="Proteomes" id="UP000292120">
    <property type="component" value="Unassembled WGS sequence"/>
</dbReference>
<dbReference type="SMART" id="SM00342">
    <property type="entry name" value="HTH_ARAC"/>
    <property type="match status" value="1"/>
</dbReference>
<sequence length="357" mass="39526">MSTPVRPSLASRGLSGVLAVPTVPLGHARLLMHVCQQRGVEPERLLALAGLSPQLVDREQGEVYATEYAALTHAALQLTRDPCLGLEMGLNMPTTMHGALGQALLTAGSLADALELAVTYWGLMGRFMDLQMRQTEAEAVITVRERVPLGPLQRFAFDSMMAGWVHSARQLIGGQQRRSGTVLCFTAPYLPAFERYAPRLPAARFGCSANQIIIQLRDLDHSLPLGHPEAARQARAACDAEQDRLADRRADFIQQVGDALALSSEGYPTMAEVARRLSITPRTLARHLERHGLTFRQVLDQHRFQEACNLLKTTLLPVDEVAARLGYNDPANFTRAFRRWAGCAPSIYRQQQREMLR</sequence>
<dbReference type="PANTHER" id="PTHR47894">
    <property type="entry name" value="HTH-TYPE TRANSCRIPTIONAL REGULATOR GADX"/>
    <property type="match status" value="1"/>
</dbReference>
<dbReference type="PROSITE" id="PS01124">
    <property type="entry name" value="HTH_ARAC_FAMILY_2"/>
    <property type="match status" value="1"/>
</dbReference>
<dbReference type="InterPro" id="IPR020449">
    <property type="entry name" value="Tscrpt_reg_AraC-type_HTH"/>
</dbReference>
<dbReference type="InterPro" id="IPR009057">
    <property type="entry name" value="Homeodomain-like_sf"/>
</dbReference>
<accession>A0A4V2JFZ0</accession>
<reference evidence="5 6" key="1">
    <citation type="submission" date="2019-02" db="EMBL/GenBank/DDBJ databases">
        <title>Aquabacterium sp. strain KMB7.</title>
        <authorList>
            <person name="Chen W.-M."/>
        </authorList>
    </citation>
    <scope>NUCLEOTIDE SEQUENCE [LARGE SCALE GENOMIC DNA]</scope>
    <source>
        <strain evidence="5 6">KMB7</strain>
    </source>
</reference>
<feature type="domain" description="HTH araC/xylS-type" evidence="4">
    <location>
        <begin position="269"/>
        <end position="351"/>
    </location>
</feature>
<keyword evidence="1" id="KW-0805">Transcription regulation</keyword>
<dbReference type="Pfam" id="PF12625">
    <property type="entry name" value="Arabinose_bd"/>
    <property type="match status" value="1"/>
</dbReference>